<organism evidence="2 3">
    <name type="scientific">Sulfurovum xiamenensis</name>
    <dbReference type="NCBI Taxonomy" id="3019066"/>
    <lineage>
        <taxon>Bacteria</taxon>
        <taxon>Pseudomonadati</taxon>
        <taxon>Campylobacterota</taxon>
        <taxon>Epsilonproteobacteria</taxon>
        <taxon>Campylobacterales</taxon>
        <taxon>Sulfurovaceae</taxon>
        <taxon>Sulfurovum</taxon>
    </lineage>
</organism>
<keyword evidence="1" id="KW-0732">Signal</keyword>
<sequence>MKKSVLYKGLILTLFVLAVGSQTIADAPSSNYDDPKYTGDIVGQIDTCLVLGSNEGVRIYIPGSSFEAITGSVGNFKMSHVQSGTYNLTVTQNGHHIGTIPKVTVVPKQINNIGTVTFCLNNNGNDLYEQ</sequence>
<dbReference type="SUPFAM" id="SSF49452">
    <property type="entry name" value="Starch-binding domain-like"/>
    <property type="match status" value="1"/>
</dbReference>
<accession>A0ABT7QPG0</accession>
<keyword evidence="3" id="KW-1185">Reference proteome</keyword>
<feature type="chain" id="PRO_5047492439" evidence="1">
    <location>
        <begin position="26"/>
        <end position="130"/>
    </location>
</feature>
<reference evidence="2" key="1">
    <citation type="submission" date="2023-01" db="EMBL/GenBank/DDBJ databases">
        <title>Sulfurovum sp. XTW-4 genome assembly.</title>
        <authorList>
            <person name="Wang J."/>
        </authorList>
    </citation>
    <scope>NUCLEOTIDE SEQUENCE</scope>
    <source>
        <strain evidence="2">XTW-4</strain>
    </source>
</reference>
<protein>
    <submittedName>
        <fullName evidence="2">Carboxypeptidase-like regulatory domain-containing protein</fullName>
    </submittedName>
</protein>
<proteinExistence type="predicted"/>
<dbReference type="RefSeq" id="WP_289401098.1">
    <property type="nucleotide sequence ID" value="NZ_JAQIBC010000001.1"/>
</dbReference>
<dbReference type="Proteomes" id="UP001169066">
    <property type="component" value="Unassembled WGS sequence"/>
</dbReference>
<evidence type="ECO:0000313" key="3">
    <source>
        <dbReference type="Proteomes" id="UP001169066"/>
    </source>
</evidence>
<name>A0ABT7QPG0_9BACT</name>
<evidence type="ECO:0000313" key="2">
    <source>
        <dbReference type="EMBL" id="MDM5262948.1"/>
    </source>
</evidence>
<feature type="signal peptide" evidence="1">
    <location>
        <begin position="1"/>
        <end position="25"/>
    </location>
</feature>
<comment type="caution">
    <text evidence="2">The sequence shown here is derived from an EMBL/GenBank/DDBJ whole genome shotgun (WGS) entry which is preliminary data.</text>
</comment>
<evidence type="ECO:0000256" key="1">
    <source>
        <dbReference type="SAM" id="SignalP"/>
    </source>
</evidence>
<gene>
    <name evidence="2" type="ORF">PF327_01925</name>
</gene>
<dbReference type="Gene3D" id="2.60.40.1120">
    <property type="entry name" value="Carboxypeptidase-like, regulatory domain"/>
    <property type="match status" value="1"/>
</dbReference>
<dbReference type="InterPro" id="IPR013784">
    <property type="entry name" value="Carb-bd-like_fold"/>
</dbReference>
<dbReference type="EMBL" id="JAQIBC010000001">
    <property type="protein sequence ID" value="MDM5262948.1"/>
    <property type="molecule type" value="Genomic_DNA"/>
</dbReference>